<proteinExistence type="predicted"/>
<feature type="region of interest" description="Disordered" evidence="1">
    <location>
        <begin position="218"/>
        <end position="271"/>
    </location>
</feature>
<dbReference type="EMBL" id="AOLJ01000022">
    <property type="protein sequence ID" value="ELZ77751.1"/>
    <property type="molecule type" value="Genomic_DNA"/>
</dbReference>
<evidence type="ECO:0000313" key="3">
    <source>
        <dbReference type="Proteomes" id="UP000011571"/>
    </source>
</evidence>
<sequence length="404" mass="43315">MTAETVASGSLKERVGTGDDDLAPGVGLPDLVHEAEALDRRDDGLRVGASDPNLGRVEQGGLGERKVVLREQFVGRPPRVELGKHLFDLAVGRERLVDRLGRRPERGRRAVERRGSLLVGRYATDRHRGLERGAAGANGRQGSRRLEHRLAVEQRREAAGEFEVVGLGFEVREGVVEVGPRVADVSPEDADGLRGQRAVSPVGELRVVAAARPRHAKQVLRQHARHDGTAGQKRLGRRGQEASDGAGGHRPTARADTADGADDKVHCARGGRHRMERRRLLGLVAVGLSSGCLGSLPGATGPRNPPEAPAGEPRDTPEVPPVRISEVDFEATDDGRLRVFGTVVNDSGAERIATVEARVSVRDEESTRSQELAVPAAGSADFAIEFEFEYDAFANNGDLNVSLA</sequence>
<organism evidence="2 3">
    <name type="scientific">Haloferax gibbonsii (strain ATCC 33959 / DSM 4427 / JCM 8863 / NBRC 102184 / NCIMB 2188 / Ma 2.38)</name>
    <dbReference type="NCBI Taxonomy" id="1227459"/>
    <lineage>
        <taxon>Archaea</taxon>
        <taxon>Methanobacteriati</taxon>
        <taxon>Methanobacteriota</taxon>
        <taxon>Stenosarchaea group</taxon>
        <taxon>Halobacteria</taxon>
        <taxon>Halobacteriales</taxon>
        <taxon>Haloferacaceae</taxon>
        <taxon>Haloferax</taxon>
    </lineage>
</organism>
<accession>M0GZQ8</accession>
<gene>
    <name evidence="2" type="ORF">C454_14695</name>
</gene>
<feature type="region of interest" description="Disordered" evidence="1">
    <location>
        <begin position="1"/>
        <end position="27"/>
    </location>
</feature>
<evidence type="ECO:0000256" key="1">
    <source>
        <dbReference type="SAM" id="MobiDB-lite"/>
    </source>
</evidence>
<comment type="caution">
    <text evidence="2">The sequence shown here is derived from an EMBL/GenBank/DDBJ whole genome shotgun (WGS) entry which is preliminary data.</text>
</comment>
<keyword evidence="3" id="KW-1185">Reference proteome</keyword>
<dbReference type="AlphaFoldDB" id="M0GZQ8"/>
<feature type="region of interest" description="Disordered" evidence="1">
    <location>
        <begin position="295"/>
        <end position="320"/>
    </location>
</feature>
<name>M0GZQ8_HALGM</name>
<evidence type="ECO:0000313" key="2">
    <source>
        <dbReference type="EMBL" id="ELZ77751.1"/>
    </source>
</evidence>
<reference evidence="2 3" key="1">
    <citation type="journal article" date="2014" name="PLoS Genet.">
        <title>Phylogenetically driven sequencing of extremely halophilic archaea reveals strategies for static and dynamic osmo-response.</title>
        <authorList>
            <person name="Becker E.A."/>
            <person name="Seitzer P.M."/>
            <person name="Tritt A."/>
            <person name="Larsen D."/>
            <person name="Krusor M."/>
            <person name="Yao A.I."/>
            <person name="Wu D."/>
            <person name="Madern D."/>
            <person name="Eisen J.A."/>
            <person name="Darling A.E."/>
            <person name="Facciotti M.T."/>
        </authorList>
    </citation>
    <scope>NUCLEOTIDE SEQUENCE [LARGE SCALE GENOMIC DNA]</scope>
    <source>
        <strain evidence="3">ATCC 33959 / DSM 4427 / JCM 8863 / NBRC 102184 / NCIMB 2188 / Ma 2.38</strain>
    </source>
</reference>
<protein>
    <submittedName>
        <fullName evidence="2">Tat (Twin-arginine translocation) pathway signal sequence domain-containing protein</fullName>
    </submittedName>
</protein>
<dbReference type="Proteomes" id="UP000011571">
    <property type="component" value="Unassembled WGS sequence"/>
</dbReference>